<name>A0A0R3VSU4_TAEAS</name>
<sequence length="80" mass="8392">MENTGDAGGSEEIEYAETTTASTPTSVPTPSTPAAVYTGVAIAARLHQDTRSLGPTLLEKARGGKVVKARNLAKRRIHSE</sequence>
<evidence type="ECO:0000256" key="1">
    <source>
        <dbReference type="SAM" id="MobiDB-lite"/>
    </source>
</evidence>
<evidence type="ECO:0000313" key="4">
    <source>
        <dbReference type="WBParaSite" id="TASK_0000025801-mRNA-1"/>
    </source>
</evidence>
<dbReference type="Proteomes" id="UP000282613">
    <property type="component" value="Unassembled WGS sequence"/>
</dbReference>
<evidence type="ECO:0000313" key="2">
    <source>
        <dbReference type="EMBL" id="VDK20550.1"/>
    </source>
</evidence>
<dbReference type="OrthoDB" id="6280270at2759"/>
<reference evidence="2 3" key="2">
    <citation type="submission" date="2018-11" db="EMBL/GenBank/DDBJ databases">
        <authorList>
            <consortium name="Pathogen Informatics"/>
        </authorList>
    </citation>
    <scope>NUCLEOTIDE SEQUENCE [LARGE SCALE GENOMIC DNA]</scope>
</reference>
<accession>A0A0R3VSU4</accession>
<dbReference type="AlphaFoldDB" id="A0A0R3VSU4"/>
<evidence type="ECO:0000313" key="3">
    <source>
        <dbReference type="Proteomes" id="UP000282613"/>
    </source>
</evidence>
<proteinExistence type="predicted"/>
<gene>
    <name evidence="2" type="ORF">TASK_LOCUS259</name>
</gene>
<protein>
    <submittedName>
        <fullName evidence="2 4">Uncharacterized protein</fullName>
    </submittedName>
</protein>
<dbReference type="WBParaSite" id="TASK_0000025801-mRNA-1">
    <property type="protein sequence ID" value="TASK_0000025801-mRNA-1"/>
    <property type="gene ID" value="TASK_0000025801"/>
</dbReference>
<dbReference type="EMBL" id="UYRS01000028">
    <property type="protein sequence ID" value="VDK20550.1"/>
    <property type="molecule type" value="Genomic_DNA"/>
</dbReference>
<reference evidence="4" key="1">
    <citation type="submission" date="2017-02" db="UniProtKB">
        <authorList>
            <consortium name="WormBaseParasite"/>
        </authorList>
    </citation>
    <scope>IDENTIFICATION</scope>
</reference>
<keyword evidence="3" id="KW-1185">Reference proteome</keyword>
<feature type="compositionally biased region" description="Low complexity" evidence="1">
    <location>
        <begin position="18"/>
        <end position="32"/>
    </location>
</feature>
<organism evidence="4">
    <name type="scientific">Taenia asiatica</name>
    <name type="common">Asian tapeworm</name>
    <dbReference type="NCBI Taxonomy" id="60517"/>
    <lineage>
        <taxon>Eukaryota</taxon>
        <taxon>Metazoa</taxon>
        <taxon>Spiralia</taxon>
        <taxon>Lophotrochozoa</taxon>
        <taxon>Platyhelminthes</taxon>
        <taxon>Cestoda</taxon>
        <taxon>Eucestoda</taxon>
        <taxon>Cyclophyllidea</taxon>
        <taxon>Taeniidae</taxon>
        <taxon>Taenia</taxon>
    </lineage>
</organism>
<feature type="region of interest" description="Disordered" evidence="1">
    <location>
        <begin position="1"/>
        <end position="32"/>
    </location>
</feature>